<dbReference type="InterPro" id="IPR011042">
    <property type="entry name" value="6-blade_b-propeller_TolB-like"/>
</dbReference>
<dbReference type="Proteomes" id="UP000235114">
    <property type="component" value="Unassembled WGS sequence"/>
</dbReference>
<reference evidence="2 4" key="2">
    <citation type="submission" date="2017-12" db="EMBL/GenBank/DDBJ databases">
        <title>Comparative Functional Genomics of Dry Heat Resistant strains isolated from the Viking Spacecraft.</title>
        <authorList>
            <person name="Seuylemezian A."/>
            <person name="Cooper K."/>
            <person name="Vaishampayan P."/>
        </authorList>
    </citation>
    <scope>NUCLEOTIDE SEQUENCE [LARGE SCALE GENOMIC DNA]</scope>
    <source>
        <strain evidence="2 4">ATCC 29669</strain>
    </source>
</reference>
<protein>
    <submittedName>
        <fullName evidence="1">Translocation protein TolB</fullName>
    </submittedName>
</protein>
<dbReference type="EMBL" id="PGVA01000043">
    <property type="protein sequence ID" value="PLR80880.1"/>
    <property type="molecule type" value="Genomic_DNA"/>
</dbReference>
<sequence>MKTFILSLTVFAWIIHPLSFVRAESTNELKAAFIRDNDLWIKITEQETKITNGEFVRYPKWSYDGSYVAYLKDQKQNEPLYEGSLWIYDLKLNQHYKIDSNVSNNFQWAPNKNTLAYQTATSLHIADAAKIDKIHQIASRIENFSWLPDGSGLLTSSKANKNIFSDIRLTRILFNKKINQPESHDFYTVKVGQDDYFISTSEFKWSFDGAWIAFQLVPTASMSADSNTLCIISRDGQHFQKIGEMLSDEGWFQWAPNHNTLAYIEGVGRTATLNKHLNVTAIDKKKTINYTPGKFADRDFTWVNGDLLIASRSYESDLVDIEQRPMPSLYRVNIDTDEQKKVTTPLEKEGDFRPQYNRDSDQLVWIRTNRKRGDVLTSNRDDLNQIKWIENIKLGSWYYEKWNWDEVFCLYKINDFKEN</sequence>
<dbReference type="Gene3D" id="2.120.10.30">
    <property type="entry name" value="TolB, C-terminal domain"/>
    <property type="match status" value="2"/>
</dbReference>
<gene>
    <name evidence="1" type="ORF">CU635_16560</name>
    <name evidence="2" type="ORF">CVD25_19450</name>
</gene>
<dbReference type="Proteomes" id="UP000234951">
    <property type="component" value="Unassembled WGS sequence"/>
</dbReference>
<name>A0A2N5GIN4_9BACI</name>
<organism evidence="1 3">
    <name type="scientific">Bacillus canaveralius</name>
    <dbReference type="NCBI Taxonomy" id="1403243"/>
    <lineage>
        <taxon>Bacteria</taxon>
        <taxon>Bacillati</taxon>
        <taxon>Bacillota</taxon>
        <taxon>Bacilli</taxon>
        <taxon>Bacillales</taxon>
        <taxon>Bacillaceae</taxon>
        <taxon>Bacillus</taxon>
    </lineage>
</organism>
<dbReference type="PANTHER" id="PTHR36842">
    <property type="entry name" value="PROTEIN TOLB HOMOLOG"/>
    <property type="match status" value="1"/>
</dbReference>
<comment type="caution">
    <text evidence="1">The sequence shown here is derived from an EMBL/GenBank/DDBJ whole genome shotgun (WGS) entry which is preliminary data.</text>
</comment>
<proteinExistence type="predicted"/>
<dbReference type="OrthoDB" id="9774911at2"/>
<dbReference type="AlphaFoldDB" id="A0A2N5GIN4"/>
<dbReference type="EMBL" id="PGVD01000067">
    <property type="protein sequence ID" value="PLR91168.1"/>
    <property type="molecule type" value="Genomic_DNA"/>
</dbReference>
<evidence type="ECO:0000313" key="3">
    <source>
        <dbReference type="Proteomes" id="UP000234951"/>
    </source>
</evidence>
<evidence type="ECO:0000313" key="1">
    <source>
        <dbReference type="EMBL" id="PLR80880.1"/>
    </source>
</evidence>
<dbReference type="SUPFAM" id="SSF82171">
    <property type="entry name" value="DPP6 N-terminal domain-like"/>
    <property type="match status" value="1"/>
</dbReference>
<evidence type="ECO:0000313" key="2">
    <source>
        <dbReference type="EMBL" id="PLR91168.1"/>
    </source>
</evidence>
<evidence type="ECO:0000313" key="4">
    <source>
        <dbReference type="Proteomes" id="UP000235114"/>
    </source>
</evidence>
<keyword evidence="4" id="KW-1185">Reference proteome</keyword>
<dbReference type="RefSeq" id="WP_101578494.1">
    <property type="nucleotide sequence ID" value="NZ_PGVA01000043.1"/>
</dbReference>
<accession>A0A2N5GIN4</accession>
<reference evidence="1 3" key="1">
    <citation type="submission" date="2017-11" db="EMBL/GenBank/DDBJ databases">
        <title>Comparitive Functional Genomics of Dry Heat Resistant strains isolated from the Viking Spacecraft.</title>
        <authorList>
            <person name="Seuylemezian A."/>
            <person name="Cooper K."/>
            <person name="Vaishampayan P."/>
        </authorList>
    </citation>
    <scope>NUCLEOTIDE SEQUENCE [LARGE SCALE GENOMIC DNA]</scope>
    <source>
        <strain evidence="1 3">M4.6</strain>
    </source>
</reference>
<dbReference type="PANTHER" id="PTHR36842:SF1">
    <property type="entry name" value="PROTEIN TOLB"/>
    <property type="match status" value="1"/>
</dbReference>